<dbReference type="InterPro" id="IPR036388">
    <property type="entry name" value="WH-like_DNA-bd_sf"/>
</dbReference>
<proteinExistence type="predicted"/>
<dbReference type="EMBL" id="BARU01012534">
    <property type="protein sequence ID" value="GAH42331.1"/>
    <property type="molecule type" value="Genomic_DNA"/>
</dbReference>
<name>X1F9L7_9ZZZZ</name>
<feature type="non-terminal residue" evidence="1">
    <location>
        <position position="1"/>
    </location>
</feature>
<evidence type="ECO:0000313" key="1">
    <source>
        <dbReference type="EMBL" id="GAH42331.1"/>
    </source>
</evidence>
<dbReference type="CDD" id="cd00090">
    <property type="entry name" value="HTH_ARSR"/>
    <property type="match status" value="1"/>
</dbReference>
<dbReference type="InterPro" id="IPR011991">
    <property type="entry name" value="ArsR-like_HTH"/>
</dbReference>
<organism evidence="1">
    <name type="scientific">marine sediment metagenome</name>
    <dbReference type="NCBI Taxonomy" id="412755"/>
    <lineage>
        <taxon>unclassified sequences</taxon>
        <taxon>metagenomes</taxon>
        <taxon>ecological metagenomes</taxon>
    </lineage>
</organism>
<comment type="caution">
    <text evidence="1">The sequence shown here is derived from an EMBL/GenBank/DDBJ whole genome shotgun (WGS) entry which is preliminary data.</text>
</comment>
<dbReference type="SUPFAM" id="SSF46785">
    <property type="entry name" value="Winged helix' DNA-binding domain"/>
    <property type="match status" value="1"/>
</dbReference>
<gene>
    <name evidence="1" type="ORF">S03H2_23073</name>
</gene>
<dbReference type="Gene3D" id="1.10.10.10">
    <property type="entry name" value="Winged helix-like DNA-binding domain superfamily/Winged helix DNA-binding domain"/>
    <property type="match status" value="1"/>
</dbReference>
<sequence length="221" mass="24966">RPYLDKVNLDTMLSDFFDGNQSWFQGKRGMLSLTYTFGESIKESVVSSVRRLSTVEMYPGVITQGDAEKLIHSRAFLGISQIQKNEKSATETTQKLFPPETIKTILNVSAPNTYLMLERTYEAIQRAVDSKSKTVMPEHVFKEEIELEIPTELEYQILKQLSKGRLSPSEVAGRLNKASSSVVRSLKGVMNKNWVTRVGVGKRAYYSLTARGDAAIKRYEN</sequence>
<protein>
    <submittedName>
        <fullName evidence="1">Uncharacterized protein</fullName>
    </submittedName>
</protein>
<accession>X1F9L7</accession>
<dbReference type="AlphaFoldDB" id="X1F9L7"/>
<dbReference type="InterPro" id="IPR036390">
    <property type="entry name" value="WH_DNA-bd_sf"/>
</dbReference>
<reference evidence="1" key="1">
    <citation type="journal article" date="2014" name="Front. Microbiol.">
        <title>High frequency of phylogenetically diverse reductive dehalogenase-homologous genes in deep subseafloor sedimentary metagenomes.</title>
        <authorList>
            <person name="Kawai M."/>
            <person name="Futagami T."/>
            <person name="Toyoda A."/>
            <person name="Takaki Y."/>
            <person name="Nishi S."/>
            <person name="Hori S."/>
            <person name="Arai W."/>
            <person name="Tsubouchi T."/>
            <person name="Morono Y."/>
            <person name="Uchiyama I."/>
            <person name="Ito T."/>
            <person name="Fujiyama A."/>
            <person name="Inagaki F."/>
            <person name="Takami H."/>
        </authorList>
    </citation>
    <scope>NUCLEOTIDE SEQUENCE</scope>
    <source>
        <strain evidence="1">Expedition CK06-06</strain>
    </source>
</reference>